<comment type="caution">
    <text evidence="2">The sequence shown here is derived from an EMBL/GenBank/DDBJ whole genome shotgun (WGS) entry which is preliminary data.</text>
</comment>
<evidence type="ECO:0000256" key="1">
    <source>
        <dbReference type="SAM" id="SignalP"/>
    </source>
</evidence>
<dbReference type="Pfam" id="PF07813">
    <property type="entry name" value="LTXXQ"/>
    <property type="match status" value="1"/>
</dbReference>
<protein>
    <submittedName>
        <fullName evidence="2">Spy/CpxP family protein refolding chaperone</fullName>
    </submittedName>
</protein>
<dbReference type="Proteomes" id="UP000294914">
    <property type="component" value="Unassembled WGS sequence"/>
</dbReference>
<dbReference type="AlphaFoldDB" id="A0A4R8IHH1"/>
<evidence type="ECO:0000313" key="2">
    <source>
        <dbReference type="EMBL" id="TDY00056.1"/>
    </source>
</evidence>
<proteinExistence type="predicted"/>
<gene>
    <name evidence="2" type="ORF">EDC23_2219</name>
</gene>
<dbReference type="OrthoDB" id="6174033at2"/>
<dbReference type="GO" id="GO:0042597">
    <property type="term" value="C:periplasmic space"/>
    <property type="evidence" value="ECO:0007669"/>
    <property type="project" value="InterPro"/>
</dbReference>
<dbReference type="EMBL" id="SOQX01000006">
    <property type="protein sequence ID" value="TDY00056.1"/>
    <property type="molecule type" value="Genomic_DNA"/>
</dbReference>
<accession>A0A4R8IHH1</accession>
<feature type="signal peptide" evidence="1">
    <location>
        <begin position="1"/>
        <end position="24"/>
    </location>
</feature>
<keyword evidence="3" id="KW-1185">Reference proteome</keyword>
<name>A0A4R8IHH1_9GAMM</name>
<feature type="chain" id="PRO_5020892155" evidence="1">
    <location>
        <begin position="25"/>
        <end position="188"/>
    </location>
</feature>
<keyword evidence="1" id="KW-0732">Signal</keyword>
<dbReference type="InterPro" id="IPR012899">
    <property type="entry name" value="LTXXQ"/>
</dbReference>
<evidence type="ECO:0000313" key="3">
    <source>
        <dbReference type="Proteomes" id="UP000294914"/>
    </source>
</evidence>
<sequence>MSYPRLLSVLAFCLTLPFSLPVSAHGGQGMGMMGQMDEDDYRGRMMQQRGMMGGQGMMGDMGMMNGQGMMGGMGMMNGHGMMGGMGPVMQLDLDDKQRDAIRQMQRDMQKQNWERMGEMMELRHQLQDVMQAENPDPAAAGKIYDKMAKQRKQMFMDHMEARNKVMEKLTDEQREQLRQYRGQGMMME</sequence>
<dbReference type="RefSeq" id="WP_134084484.1">
    <property type="nucleotide sequence ID" value="NZ_SOQX01000006.1"/>
</dbReference>
<reference evidence="2 3" key="1">
    <citation type="submission" date="2019-03" db="EMBL/GenBank/DDBJ databases">
        <title>Genomic Encyclopedia of Type Strains, Phase IV (KMG-IV): sequencing the most valuable type-strain genomes for metagenomic binning, comparative biology and taxonomic classification.</title>
        <authorList>
            <person name="Goeker M."/>
        </authorList>
    </citation>
    <scope>NUCLEOTIDE SEQUENCE [LARGE SCALE GENOMIC DNA]</scope>
    <source>
        <strain evidence="2 3">DSM 16326</strain>
    </source>
</reference>
<organism evidence="2 3">
    <name type="scientific">Thiohalophilus thiocyanatoxydans</name>
    <dbReference type="NCBI Taxonomy" id="381308"/>
    <lineage>
        <taxon>Bacteria</taxon>
        <taxon>Pseudomonadati</taxon>
        <taxon>Pseudomonadota</taxon>
        <taxon>Gammaproteobacteria</taxon>
        <taxon>Thiohalomonadales</taxon>
        <taxon>Thiohalophilaceae</taxon>
        <taxon>Thiohalophilus</taxon>
    </lineage>
</organism>
<dbReference type="Gene3D" id="1.20.120.1490">
    <property type="match status" value="1"/>
</dbReference>